<accession>A0ABS8U4C1</accession>
<feature type="transmembrane region" description="Helical" evidence="6">
    <location>
        <begin position="289"/>
        <end position="309"/>
    </location>
</feature>
<comment type="caution">
    <text evidence="9">The sequence shown here is derived from an EMBL/GenBank/DDBJ whole genome shotgun (WGS) entry which is preliminary data.</text>
</comment>
<evidence type="ECO:0000259" key="8">
    <source>
        <dbReference type="Pfam" id="PF12704"/>
    </source>
</evidence>
<evidence type="ECO:0000256" key="6">
    <source>
        <dbReference type="SAM" id="Phobius"/>
    </source>
</evidence>
<evidence type="ECO:0000313" key="9">
    <source>
        <dbReference type="EMBL" id="MCD8740729.1"/>
    </source>
</evidence>
<dbReference type="Pfam" id="PF12704">
    <property type="entry name" value="MacB_PCD"/>
    <property type="match status" value="2"/>
</dbReference>
<evidence type="ECO:0000259" key="7">
    <source>
        <dbReference type="Pfam" id="PF02687"/>
    </source>
</evidence>
<evidence type="ECO:0000256" key="2">
    <source>
        <dbReference type="ARBA" id="ARBA00022475"/>
    </source>
</evidence>
<keyword evidence="3 6" id="KW-0812">Transmembrane</keyword>
<feature type="transmembrane region" description="Helical" evidence="6">
    <location>
        <begin position="717"/>
        <end position="739"/>
    </location>
</feature>
<evidence type="ECO:0000313" key="10">
    <source>
        <dbReference type="Proteomes" id="UP001199919"/>
    </source>
</evidence>
<feature type="domain" description="MacB-like periplasmic core" evidence="8">
    <location>
        <begin position="22"/>
        <end position="236"/>
    </location>
</feature>
<gene>
    <name evidence="9" type="ORF">LT679_08975</name>
</gene>
<keyword evidence="4 6" id="KW-1133">Transmembrane helix</keyword>
<evidence type="ECO:0000256" key="5">
    <source>
        <dbReference type="ARBA" id="ARBA00023136"/>
    </source>
</evidence>
<evidence type="ECO:0000256" key="1">
    <source>
        <dbReference type="ARBA" id="ARBA00004651"/>
    </source>
</evidence>
<feature type="transmembrane region" description="Helical" evidence="6">
    <location>
        <begin position="21"/>
        <end position="42"/>
    </location>
</feature>
<keyword evidence="2" id="KW-1003">Cell membrane</keyword>
<dbReference type="RefSeq" id="WP_232177117.1">
    <property type="nucleotide sequence ID" value="NZ_JAJPWV010000002.1"/>
</dbReference>
<organism evidence="9 10">
    <name type="scientific">Mucilaginibacter roseus</name>
    <dbReference type="NCBI Taxonomy" id="1528868"/>
    <lineage>
        <taxon>Bacteria</taxon>
        <taxon>Pseudomonadati</taxon>
        <taxon>Bacteroidota</taxon>
        <taxon>Sphingobacteriia</taxon>
        <taxon>Sphingobacteriales</taxon>
        <taxon>Sphingobacteriaceae</taxon>
        <taxon>Mucilaginibacter</taxon>
    </lineage>
</organism>
<feature type="domain" description="MacB-like periplasmic core" evidence="8">
    <location>
        <begin position="429"/>
        <end position="628"/>
    </location>
</feature>
<dbReference type="InterPro" id="IPR050250">
    <property type="entry name" value="Macrolide_Exporter_MacB"/>
</dbReference>
<sequence>MMTGIDVKIALRTFLRGKWYNFLNITGLALGLAAFIAVTLYVDNETSYDTWNKNADRIFLVEREMLNGPSAYTPGKLAAEIKAQCPEVEETGRMNTALYQLPFHTPNGRFMIRKWVGADYSIAKILGIKPKGFNLDAASPTTTVLLSKQTAAALFPHDRVVQNKTVNMMAKNGMPMIVAGVAEEAPGKTNLNFDCIGFDADITQGKDQSYANQIYQTYILVKPGTNIQLLSSKIDKVYKQAVQADTSLVAKQSITLSSTKPAIYLDPLKNLHLKPHYGSQVNAQIVKSLVILAIIILIVTGVNFTNLYVSRANKRSKEIGIKKVNGIVKRQIIIQFLLEIFLQCLVALAFALAVVTLGLPYLNQLLGVNLLISNMGVNVIIQLLAALLILTLIAGIYPATIMAGFKPIEVLRGNQFVGRDTFMWMRNGITALQFTFAIGFVITLIVINQQVNYMRTEDTGFTAKQVVYVENLAIYNHPDKFETVGNRIKAITGVKSVSVASTVPGGYVPASYEYNVRNKAYSLQTIGVGYDYFETLNIGLKEGQFFSSTFKADSTNAVINETAAKAMGLTNPLGALVQGCGGNYKVIGVVKDVKENGFESNIQPTIYLMNAGCNLLKTQIMISAESKAIPAMLATLNRQWSDINKLDGDNFNYHFLDETYGKLFIKQEQLRSVLSYFSALAVFIASLGFFASAAQAIRLRMKEITIRKVLGANSSQLLVTLSKPFFYIVIIANIIAWPVSLLVTNRWLETFAYRIHISFTPFAMALFISIAIIAITVCLQIVRAIRFNPASKLKV</sequence>
<feature type="transmembrane region" description="Helical" evidence="6">
    <location>
        <begin position="759"/>
        <end position="782"/>
    </location>
</feature>
<name>A0ABS8U4C1_9SPHI</name>
<proteinExistence type="predicted"/>
<feature type="domain" description="ABC3 transporter permease C-terminal" evidence="7">
    <location>
        <begin position="677"/>
        <end position="789"/>
    </location>
</feature>
<reference evidence="9 10" key="1">
    <citation type="submission" date="2021-12" db="EMBL/GenBank/DDBJ databases">
        <title>Mucilaginibacter roseus genome.</title>
        <authorList>
            <person name="Ferreira J.R."/>
            <person name="Newman J.D."/>
        </authorList>
    </citation>
    <scope>NUCLEOTIDE SEQUENCE [LARGE SCALE GENOMIC DNA]</scope>
    <source>
        <strain evidence="9 10">LMG 28454</strain>
    </source>
</reference>
<dbReference type="PANTHER" id="PTHR30572:SF18">
    <property type="entry name" value="ABC-TYPE MACROLIDE FAMILY EXPORT SYSTEM PERMEASE COMPONENT 2"/>
    <property type="match status" value="1"/>
</dbReference>
<feature type="transmembrane region" description="Helical" evidence="6">
    <location>
        <begin position="379"/>
        <end position="403"/>
    </location>
</feature>
<feature type="transmembrane region" description="Helical" evidence="6">
    <location>
        <begin position="424"/>
        <end position="447"/>
    </location>
</feature>
<keyword evidence="10" id="KW-1185">Reference proteome</keyword>
<dbReference type="InterPro" id="IPR025857">
    <property type="entry name" value="MacB_PCD"/>
</dbReference>
<dbReference type="Pfam" id="PF02687">
    <property type="entry name" value="FtsX"/>
    <property type="match status" value="2"/>
</dbReference>
<feature type="transmembrane region" description="Helical" evidence="6">
    <location>
        <begin position="673"/>
        <end position="697"/>
    </location>
</feature>
<dbReference type="PANTHER" id="PTHR30572">
    <property type="entry name" value="MEMBRANE COMPONENT OF TRANSPORTER-RELATED"/>
    <property type="match status" value="1"/>
</dbReference>
<keyword evidence="5 6" id="KW-0472">Membrane</keyword>
<dbReference type="Proteomes" id="UP001199919">
    <property type="component" value="Unassembled WGS sequence"/>
</dbReference>
<dbReference type="InterPro" id="IPR003838">
    <property type="entry name" value="ABC3_permease_C"/>
</dbReference>
<protein>
    <submittedName>
        <fullName evidence="9">ABC transporter permease</fullName>
    </submittedName>
</protein>
<feature type="transmembrane region" description="Helical" evidence="6">
    <location>
        <begin position="332"/>
        <end position="359"/>
    </location>
</feature>
<dbReference type="EMBL" id="JAJPWV010000002">
    <property type="protein sequence ID" value="MCD8740729.1"/>
    <property type="molecule type" value="Genomic_DNA"/>
</dbReference>
<evidence type="ECO:0000256" key="4">
    <source>
        <dbReference type="ARBA" id="ARBA00022989"/>
    </source>
</evidence>
<evidence type="ECO:0000256" key="3">
    <source>
        <dbReference type="ARBA" id="ARBA00022692"/>
    </source>
</evidence>
<comment type="subcellular location">
    <subcellularLocation>
        <location evidence="1">Cell membrane</location>
        <topology evidence="1">Multi-pass membrane protein</topology>
    </subcellularLocation>
</comment>
<feature type="domain" description="ABC3 transporter permease C-terminal" evidence="7">
    <location>
        <begin position="291"/>
        <end position="401"/>
    </location>
</feature>